<keyword evidence="3" id="KW-0808">Transferase</keyword>
<dbReference type="InterPro" id="IPR036890">
    <property type="entry name" value="HATPase_C_sf"/>
</dbReference>
<sequence>MGAMIYRWRQRLADADQQTNNAWLLIAILIVALACTMETMISVASSSMSVVDALCACANVATLIYMAFRPASGALIASALWIALCCAPVKQPSATLLAILVAIGILGYAFRRISILVTVIALSVWLVTQGNIASSNMMSDPSDHTLFGTVSMTGVTPVIVLFAAALFAGMAARWNHERHTTRMELAYRRKQARTARDIHDYVSNDLAYLILRLDKAIADGRNPSIAELHELRDVASGALERTHEVINLIEDRTNRTRNDDTRGIRNTIVPNSSTVQNSSPASPTVSVDCPLAARARIIAHNGDHRLAELGFNGQTIISNTNTDAKPDDLVFGLLEELYGNIAKHADPQADYILTISIGNDTVTIALADTALTSATTESPSVVSHSLGTGLSRYRNLLAERGGTLIINNQSDREWSMLAQLPI</sequence>
<evidence type="ECO:0000313" key="4">
    <source>
        <dbReference type="Proteomes" id="UP000216074"/>
    </source>
</evidence>
<dbReference type="GO" id="GO:0016301">
    <property type="term" value="F:kinase activity"/>
    <property type="evidence" value="ECO:0007669"/>
    <property type="project" value="UniProtKB-KW"/>
</dbReference>
<feature type="transmembrane region" description="Helical" evidence="2">
    <location>
        <begin position="63"/>
        <end position="84"/>
    </location>
</feature>
<keyword evidence="3" id="KW-0418">Kinase</keyword>
<accession>A0A261G099</accession>
<dbReference type="EMBL" id="MWWY01000020">
    <property type="protein sequence ID" value="OZG64665.1"/>
    <property type="molecule type" value="Genomic_DNA"/>
</dbReference>
<name>A0A261G099_9BIFI</name>
<feature type="compositionally biased region" description="Polar residues" evidence="1">
    <location>
        <begin position="268"/>
        <end position="284"/>
    </location>
</feature>
<keyword evidence="2" id="KW-0812">Transmembrane</keyword>
<dbReference type="AlphaFoldDB" id="A0A261G099"/>
<gene>
    <name evidence="3" type="ORF">BHAP_0895</name>
</gene>
<proteinExistence type="predicted"/>
<dbReference type="Proteomes" id="UP000216074">
    <property type="component" value="Unassembled WGS sequence"/>
</dbReference>
<keyword evidence="2" id="KW-1133">Transmembrane helix</keyword>
<evidence type="ECO:0000256" key="1">
    <source>
        <dbReference type="SAM" id="MobiDB-lite"/>
    </source>
</evidence>
<dbReference type="Gene3D" id="3.30.565.10">
    <property type="entry name" value="Histidine kinase-like ATPase, C-terminal domain"/>
    <property type="match status" value="1"/>
</dbReference>
<comment type="caution">
    <text evidence="3">The sequence shown here is derived from an EMBL/GenBank/DDBJ whole genome shotgun (WGS) entry which is preliminary data.</text>
</comment>
<evidence type="ECO:0000313" key="3">
    <source>
        <dbReference type="EMBL" id="OZG64665.1"/>
    </source>
</evidence>
<dbReference type="RefSeq" id="WP_244569294.1">
    <property type="nucleotide sequence ID" value="NZ_MWWY01000020.1"/>
</dbReference>
<keyword evidence="2" id="KW-0472">Membrane</keyword>
<organism evidence="3 4">
    <name type="scientific">Bifidobacterium hapali</name>
    <dbReference type="NCBI Taxonomy" id="1630172"/>
    <lineage>
        <taxon>Bacteria</taxon>
        <taxon>Bacillati</taxon>
        <taxon>Actinomycetota</taxon>
        <taxon>Actinomycetes</taxon>
        <taxon>Bifidobacteriales</taxon>
        <taxon>Bifidobacteriaceae</taxon>
        <taxon>Bifidobacterium</taxon>
    </lineage>
</organism>
<reference evidence="3 4" key="1">
    <citation type="journal article" date="2017" name="BMC Genomics">
        <title>Comparative genomic and phylogenomic analyses of the Bifidobacteriaceae family.</title>
        <authorList>
            <person name="Lugli G.A."/>
            <person name="Milani C."/>
            <person name="Turroni F."/>
            <person name="Duranti S."/>
            <person name="Mancabelli L."/>
            <person name="Mangifesta M."/>
            <person name="Ferrario C."/>
            <person name="Modesto M."/>
            <person name="Mattarelli P."/>
            <person name="Jiri K."/>
            <person name="van Sinderen D."/>
            <person name="Ventura M."/>
        </authorList>
    </citation>
    <scope>NUCLEOTIDE SEQUENCE [LARGE SCALE GENOMIC DNA]</scope>
    <source>
        <strain evidence="3 4">DSM 100202</strain>
    </source>
</reference>
<feature type="transmembrane region" description="Helical" evidence="2">
    <location>
        <begin position="96"/>
        <end position="126"/>
    </location>
</feature>
<dbReference type="PROSITE" id="PS51257">
    <property type="entry name" value="PROKAR_LIPOPROTEIN"/>
    <property type="match status" value="1"/>
</dbReference>
<evidence type="ECO:0000256" key="2">
    <source>
        <dbReference type="SAM" id="Phobius"/>
    </source>
</evidence>
<keyword evidence="4" id="KW-1185">Reference proteome</keyword>
<feature type="transmembrane region" description="Helical" evidence="2">
    <location>
        <begin position="146"/>
        <end position="172"/>
    </location>
</feature>
<dbReference type="SUPFAM" id="SSF55874">
    <property type="entry name" value="ATPase domain of HSP90 chaperone/DNA topoisomerase II/histidine kinase"/>
    <property type="match status" value="1"/>
</dbReference>
<protein>
    <submittedName>
        <fullName evidence="3">2CS histidine protein kinase</fullName>
    </submittedName>
</protein>
<feature type="region of interest" description="Disordered" evidence="1">
    <location>
        <begin position="257"/>
        <end position="284"/>
    </location>
</feature>